<gene>
    <name evidence="2" type="ORF">BCR44DRAFT_47498</name>
</gene>
<keyword evidence="1" id="KW-0472">Membrane</keyword>
<reference evidence="2 3" key="1">
    <citation type="submission" date="2016-07" db="EMBL/GenBank/DDBJ databases">
        <title>Pervasive Adenine N6-methylation of Active Genes in Fungi.</title>
        <authorList>
            <consortium name="DOE Joint Genome Institute"/>
            <person name="Mondo S.J."/>
            <person name="Dannebaum R.O."/>
            <person name="Kuo R.C."/>
            <person name="Labutti K."/>
            <person name="Haridas S."/>
            <person name="Kuo A."/>
            <person name="Salamov A."/>
            <person name="Ahrendt S.R."/>
            <person name="Lipzen A."/>
            <person name="Sullivan W."/>
            <person name="Andreopoulos W.B."/>
            <person name="Clum A."/>
            <person name="Lindquist E."/>
            <person name="Daum C."/>
            <person name="Ramamoorthy G.K."/>
            <person name="Gryganskyi A."/>
            <person name="Culley D."/>
            <person name="Magnuson J.K."/>
            <person name="James T.Y."/>
            <person name="O'Malley M.A."/>
            <person name="Stajich J.E."/>
            <person name="Spatafora J.W."/>
            <person name="Visel A."/>
            <person name="Grigoriev I.V."/>
        </authorList>
    </citation>
    <scope>NUCLEOTIDE SEQUENCE [LARGE SCALE GENOMIC DNA]</scope>
    <source>
        <strain evidence="2 3">PL171</strain>
    </source>
</reference>
<comment type="caution">
    <text evidence="2">The sequence shown here is derived from an EMBL/GenBank/DDBJ whole genome shotgun (WGS) entry which is preliminary data.</text>
</comment>
<evidence type="ECO:0000313" key="2">
    <source>
        <dbReference type="EMBL" id="ORZ38328.1"/>
    </source>
</evidence>
<organism evidence="2 3">
    <name type="scientific">Catenaria anguillulae PL171</name>
    <dbReference type="NCBI Taxonomy" id="765915"/>
    <lineage>
        <taxon>Eukaryota</taxon>
        <taxon>Fungi</taxon>
        <taxon>Fungi incertae sedis</taxon>
        <taxon>Blastocladiomycota</taxon>
        <taxon>Blastocladiomycetes</taxon>
        <taxon>Blastocladiales</taxon>
        <taxon>Catenariaceae</taxon>
        <taxon>Catenaria</taxon>
    </lineage>
</organism>
<name>A0A1Y2HUN5_9FUNG</name>
<dbReference type="AlphaFoldDB" id="A0A1Y2HUN5"/>
<dbReference type="Pfam" id="PF15932">
    <property type="entry name" value="DUF4748"/>
    <property type="match status" value="1"/>
</dbReference>
<keyword evidence="1" id="KW-1133">Transmembrane helix</keyword>
<dbReference type="Proteomes" id="UP000193411">
    <property type="component" value="Unassembled WGS sequence"/>
</dbReference>
<keyword evidence="1" id="KW-0812">Transmembrane</keyword>
<evidence type="ECO:0000256" key="1">
    <source>
        <dbReference type="SAM" id="Phobius"/>
    </source>
</evidence>
<dbReference type="OrthoDB" id="2559326at2759"/>
<sequence>MNSPRTIAYGWAAFIVAGFAGYYVTKKEINAQRRTHTVPSIKPLEELTWQERVARDEEALRQRLEQQQHKQTPSASSS</sequence>
<dbReference type="EMBL" id="MCFL01000009">
    <property type="protein sequence ID" value="ORZ38328.1"/>
    <property type="molecule type" value="Genomic_DNA"/>
</dbReference>
<feature type="transmembrane region" description="Helical" evidence="1">
    <location>
        <begin position="6"/>
        <end position="24"/>
    </location>
</feature>
<accession>A0A1Y2HUN5</accession>
<evidence type="ECO:0000313" key="3">
    <source>
        <dbReference type="Proteomes" id="UP000193411"/>
    </source>
</evidence>
<proteinExistence type="predicted"/>
<protein>
    <submittedName>
        <fullName evidence="2">Uncharacterized protein</fullName>
    </submittedName>
</protein>
<keyword evidence="3" id="KW-1185">Reference proteome</keyword>
<dbReference type="InterPro" id="IPR031833">
    <property type="entry name" value="DUF4748"/>
</dbReference>